<name>A0ABQ7H9K3_DUNSA</name>
<evidence type="ECO:0000256" key="1">
    <source>
        <dbReference type="SAM" id="MobiDB-lite"/>
    </source>
</evidence>
<evidence type="ECO:0000313" key="2">
    <source>
        <dbReference type="EMBL" id="KAF5843531.1"/>
    </source>
</evidence>
<dbReference type="Proteomes" id="UP000815325">
    <property type="component" value="Unassembled WGS sequence"/>
</dbReference>
<comment type="caution">
    <text evidence="2">The sequence shown here is derived from an EMBL/GenBank/DDBJ whole genome shotgun (WGS) entry which is preliminary data.</text>
</comment>
<protein>
    <submittedName>
        <fullName evidence="2">Uncharacterized protein</fullName>
    </submittedName>
</protein>
<feature type="compositionally biased region" description="Low complexity" evidence="1">
    <location>
        <begin position="82"/>
        <end position="99"/>
    </location>
</feature>
<feature type="region of interest" description="Disordered" evidence="1">
    <location>
        <begin position="34"/>
        <end position="198"/>
    </location>
</feature>
<feature type="compositionally biased region" description="Basic and acidic residues" evidence="1">
    <location>
        <begin position="111"/>
        <end position="121"/>
    </location>
</feature>
<feature type="compositionally biased region" description="Low complexity" evidence="1">
    <location>
        <begin position="34"/>
        <end position="47"/>
    </location>
</feature>
<reference evidence="2" key="1">
    <citation type="submission" date="2017-08" db="EMBL/GenBank/DDBJ databases">
        <authorList>
            <person name="Polle J.E."/>
            <person name="Barry K."/>
            <person name="Cushman J."/>
            <person name="Schmutz J."/>
            <person name="Tran D."/>
            <person name="Hathwaick L.T."/>
            <person name="Yim W.C."/>
            <person name="Jenkins J."/>
            <person name="Mckie-Krisberg Z.M."/>
            <person name="Prochnik S."/>
            <person name="Lindquist E."/>
            <person name="Dockter R.B."/>
            <person name="Adam C."/>
            <person name="Molina H."/>
            <person name="Bunkerborg J."/>
            <person name="Jin E."/>
            <person name="Buchheim M."/>
            <person name="Magnuson J."/>
        </authorList>
    </citation>
    <scope>NUCLEOTIDE SEQUENCE</scope>
    <source>
        <strain evidence="2">CCAP 19/18</strain>
    </source>
</reference>
<feature type="compositionally biased region" description="Low complexity" evidence="1">
    <location>
        <begin position="133"/>
        <end position="160"/>
    </location>
</feature>
<proteinExistence type="predicted"/>
<dbReference type="EMBL" id="MU069441">
    <property type="protein sequence ID" value="KAF5843531.1"/>
    <property type="molecule type" value="Genomic_DNA"/>
</dbReference>
<feature type="compositionally biased region" description="Basic and acidic residues" evidence="1">
    <location>
        <begin position="49"/>
        <end position="62"/>
    </location>
</feature>
<evidence type="ECO:0000313" key="3">
    <source>
        <dbReference type="Proteomes" id="UP000815325"/>
    </source>
</evidence>
<feature type="compositionally biased region" description="Polar residues" evidence="1">
    <location>
        <begin position="172"/>
        <end position="181"/>
    </location>
</feature>
<accession>A0ABQ7H9K3</accession>
<gene>
    <name evidence="2" type="ORF">DUNSADRAFT_14447</name>
</gene>
<organism evidence="2 3">
    <name type="scientific">Dunaliella salina</name>
    <name type="common">Green alga</name>
    <name type="synonym">Protococcus salinus</name>
    <dbReference type="NCBI Taxonomy" id="3046"/>
    <lineage>
        <taxon>Eukaryota</taxon>
        <taxon>Viridiplantae</taxon>
        <taxon>Chlorophyta</taxon>
        <taxon>core chlorophytes</taxon>
        <taxon>Chlorophyceae</taxon>
        <taxon>CS clade</taxon>
        <taxon>Chlamydomonadales</taxon>
        <taxon>Dunaliellaceae</taxon>
        <taxon>Dunaliella</taxon>
    </lineage>
</organism>
<sequence length="291" mass="31267">MLKAHRAHLLCQKAPCRPVLPSVYPPRKPAFALRSLGSSRGNGSSRSWDAGDHWSNRSRDGEADGSVEEIGLNSGSEDRFFSSSSSSSTSSTSSSTSSSGSGGGNGGCNSDEDRPDRERVESSGSGSGEHSIRGSGSSRDWLLASGSNSVSSSSGRNGSGTDWDQSWKDWVWQNSSGSEGSSKAPESPTRGGGSNRVGYDSFMTSTGVSWAPSTGYNINSYTRMNEERLEGLQWLARYLAGKRQKGWLWNNEAKAFAELRRRGIECCAHHGEALTNVQGNHSLCRIHQDQM</sequence>
<keyword evidence="3" id="KW-1185">Reference proteome</keyword>